<dbReference type="AlphaFoldDB" id="A0AB34H9L5"/>
<comment type="subunit">
    <text evidence="6">Interacts with the ATG8 family proteins GABARAP and GABARAPL1. Interacts with several glycogen-associated proteins, such as GYS2 (liver glycogen synthase), GDE (glycogen debranching enzyme), GBE1 (glycogen branching enzyme 1) and EPM2A (Laforin).</text>
</comment>
<evidence type="ECO:0000256" key="2">
    <source>
        <dbReference type="ARBA" id="ARBA00005277"/>
    </source>
</evidence>
<dbReference type="GO" id="GO:0061723">
    <property type="term" value="P:glycophagy"/>
    <property type="evidence" value="ECO:0007669"/>
    <property type="project" value="UniProtKB-ARBA"/>
</dbReference>
<dbReference type="InterPro" id="IPR034838">
    <property type="entry name" value="CBM20_genethonin_1"/>
</dbReference>
<feature type="region of interest" description="Disordered" evidence="10">
    <location>
        <begin position="557"/>
        <end position="600"/>
    </location>
</feature>
<dbReference type="InterPro" id="IPR013783">
    <property type="entry name" value="Ig-like_fold"/>
</dbReference>
<evidence type="ECO:0000313" key="13">
    <source>
        <dbReference type="EMBL" id="KAJ8787746.1"/>
    </source>
</evidence>
<dbReference type="Pfam" id="PF00686">
    <property type="entry name" value="CBM_20"/>
    <property type="match status" value="1"/>
</dbReference>
<dbReference type="Gene3D" id="2.60.40.10">
    <property type="entry name" value="Immunoglobulins"/>
    <property type="match status" value="1"/>
</dbReference>
<dbReference type="InterPro" id="IPR032743">
    <property type="entry name" value="FAM47"/>
</dbReference>
<dbReference type="PANTHER" id="PTHR46449:SF3">
    <property type="entry name" value="PROTEIN FAM47E"/>
    <property type="match status" value="1"/>
</dbReference>
<keyword evidence="14" id="KW-1185">Reference proteome</keyword>
<protein>
    <recommendedName>
        <fullName evidence="7">Starch-binding domain-containing protein 1</fullName>
    </recommendedName>
    <alternativeName>
        <fullName evidence="8">Genethonin-1</fullName>
    </alternativeName>
    <alternativeName>
        <fullName evidence="9">Glycophagy cargo receptor stbd1</fullName>
    </alternativeName>
</protein>
<proteinExistence type="inferred from homology"/>
<comment type="similarity">
    <text evidence="2">Belongs to the FAM47 family.</text>
</comment>
<dbReference type="GO" id="GO:0045815">
    <property type="term" value="P:transcription initiation-coupled chromatin remodeling"/>
    <property type="evidence" value="ECO:0007669"/>
    <property type="project" value="TreeGrafter"/>
</dbReference>
<evidence type="ECO:0000256" key="1">
    <source>
        <dbReference type="ARBA" id="ARBA00004643"/>
    </source>
</evidence>
<dbReference type="GO" id="GO:0030315">
    <property type="term" value="C:T-tubule"/>
    <property type="evidence" value="ECO:0007669"/>
    <property type="project" value="UniProtKB-SubCell"/>
</dbReference>
<evidence type="ECO:0000313" key="14">
    <source>
        <dbReference type="Proteomes" id="UP001159641"/>
    </source>
</evidence>
<feature type="chain" id="PRO_5044311248" description="Starch-binding domain-containing protein 1" evidence="11">
    <location>
        <begin position="21"/>
        <end position="698"/>
    </location>
</feature>
<evidence type="ECO:0000256" key="11">
    <source>
        <dbReference type="SAM" id="SignalP"/>
    </source>
</evidence>
<comment type="caution">
    <text evidence="13">The sequence shown here is derived from an EMBL/GenBank/DDBJ whole genome shotgun (WGS) entry which is preliminary data.</text>
</comment>
<feature type="domain" description="CBM20" evidence="12">
    <location>
        <begin position="598"/>
        <end position="697"/>
    </location>
</feature>
<name>A0AB34H9L5_ESCRO</name>
<dbReference type="Proteomes" id="UP001159641">
    <property type="component" value="Unassembled WGS sequence"/>
</dbReference>
<dbReference type="FunFam" id="2.60.40.10:FF:000552">
    <property type="entry name" value="Related to glucoamylase"/>
    <property type="match status" value="1"/>
</dbReference>
<dbReference type="GO" id="GO:2001070">
    <property type="term" value="F:starch binding"/>
    <property type="evidence" value="ECO:0007669"/>
    <property type="project" value="InterPro"/>
</dbReference>
<evidence type="ECO:0000256" key="6">
    <source>
        <dbReference type="ARBA" id="ARBA00062412"/>
    </source>
</evidence>
<evidence type="ECO:0000259" key="12">
    <source>
        <dbReference type="PROSITE" id="PS51166"/>
    </source>
</evidence>
<feature type="compositionally biased region" description="Polar residues" evidence="10">
    <location>
        <begin position="460"/>
        <end position="475"/>
    </location>
</feature>
<accession>A0AB34H9L5</accession>
<dbReference type="SMART" id="SM01065">
    <property type="entry name" value="CBM_2"/>
    <property type="match status" value="1"/>
</dbReference>
<dbReference type="CDD" id="cd05813">
    <property type="entry name" value="CBM20_genethonin_1"/>
    <property type="match status" value="1"/>
</dbReference>
<dbReference type="InterPro" id="IPR013784">
    <property type="entry name" value="Carb-bd-like_fold"/>
</dbReference>
<dbReference type="PROSITE" id="PS51166">
    <property type="entry name" value="CBM20"/>
    <property type="match status" value="1"/>
</dbReference>
<feature type="signal peptide" evidence="11">
    <location>
        <begin position="1"/>
        <end position="20"/>
    </location>
</feature>
<dbReference type="PANTHER" id="PTHR46449">
    <property type="entry name" value="ZGC:158260"/>
    <property type="match status" value="1"/>
</dbReference>
<dbReference type="EMBL" id="JAIQCJ010001745">
    <property type="protein sequence ID" value="KAJ8787746.1"/>
    <property type="molecule type" value="Genomic_DNA"/>
</dbReference>
<dbReference type="GO" id="GO:0000785">
    <property type="term" value="C:chromatin"/>
    <property type="evidence" value="ECO:0007669"/>
    <property type="project" value="TreeGrafter"/>
</dbReference>
<evidence type="ECO:0000256" key="5">
    <source>
        <dbReference type="ARBA" id="ARBA00060405"/>
    </source>
</evidence>
<evidence type="ECO:0000256" key="8">
    <source>
        <dbReference type="ARBA" id="ARBA00075794"/>
    </source>
</evidence>
<evidence type="ECO:0000256" key="9">
    <source>
        <dbReference type="ARBA" id="ARBA00076001"/>
    </source>
</evidence>
<evidence type="ECO:0000256" key="10">
    <source>
        <dbReference type="SAM" id="MobiDB-lite"/>
    </source>
</evidence>
<feature type="compositionally biased region" description="Gly residues" evidence="10">
    <location>
        <begin position="390"/>
        <end position="399"/>
    </location>
</feature>
<sequence length="698" mass="77276">MVWKALRVLCSIPFLPCSLSNLTAYSSALLTRLQPLWPPGCSANVLEVLDPDRKLEDTWGYCQGIRKRTKEPTELLKKRSTQVYLGRPKKTAVSHPGQWLYEEKKPSETDLLCNDGPLLHENVRKGVSDFCSWATKFGGLNIDEEFILKQFNIDYQSKPSYNVLHTMRPNQVPLELKKRIGLNKLQEPQFFQKLHYEQRLQKPQNPYKPKWVKMRYGAWYLNTKLWKKQRADEPLVDPKALRKAQDENVKKELWEQEELLADLHGTVAFKDFVLSRGYRMPSVSKGSERPAEGLTVVDGKGATLELGYSAVAVHLWLLPSYSGGCLFRHLDLENVPSCGLSVMGAVWSALLVGGGLAGALFVWLLRDTGKEGDAEQGKDASPGEAAAPGGDQGGGGGLSPGPSRRELVTKPEHLQESNGCLVSKTKGPGDLQEAAWRLQSPAGEGSNRDNSRAHVPSGQFPDTQPPATSETGNSRSDSDVSRNESLGSPVGERGFQKGQEKSAKAAPCLAEKLPSSNLLLDRAKEEVSLAQSDSRARADHVDWEMVSRHSSWGDVGLGGSLESPVLSSKQGKDYDRSSLVEARGQEVDVKPKRAGAESSESHQVSVRFQVHYITSAGVQCLAVTGDHESLGRWNTYIPLQCSKDGLWSRSVPLPADAVVEWKFVVVENGQVTRWEECSNRFLETGHEDKVVHKWWGIH</sequence>
<feature type="compositionally biased region" description="Basic and acidic residues" evidence="10">
    <location>
        <begin position="570"/>
        <end position="595"/>
    </location>
</feature>
<reference evidence="13 14" key="1">
    <citation type="submission" date="2022-11" db="EMBL/GenBank/DDBJ databases">
        <title>Whole genome sequence of Eschrichtius robustus ER-17-0199.</title>
        <authorList>
            <person name="Bruniche-Olsen A."/>
            <person name="Black A.N."/>
            <person name="Fields C.J."/>
            <person name="Walden K."/>
            <person name="Dewoody J.A."/>
        </authorList>
    </citation>
    <scope>NUCLEOTIDE SEQUENCE [LARGE SCALE GENOMIC DNA]</scope>
    <source>
        <strain evidence="13">ER-17-0199</strain>
        <tissue evidence="13">Blubber</tissue>
    </source>
</reference>
<comment type="function">
    <text evidence="4">Acts as a cargo receptor for glycogen. Delivers its cargo to an autophagic pathway called glycophagy, resulting in the transport of glycogen to lysosomes.</text>
</comment>
<dbReference type="SUPFAM" id="SSF49452">
    <property type="entry name" value="Starch-binding domain-like"/>
    <property type="match status" value="1"/>
</dbReference>
<dbReference type="GO" id="GO:0034045">
    <property type="term" value="C:phagophore assembly site membrane"/>
    <property type="evidence" value="ECO:0007669"/>
    <property type="project" value="UniProtKB-SubCell"/>
</dbReference>
<gene>
    <name evidence="13" type="ORF">J1605_022777</name>
</gene>
<comment type="subcellular location">
    <subcellularLocation>
        <location evidence="3">Cell membrane</location>
        <location evidence="3">Sarcolemma</location>
        <location evidence="3">T-tubule</location>
    </subcellularLocation>
    <subcellularLocation>
        <location evidence="1">Endoplasmic reticulum membrane</location>
        <topology evidence="1">Single-pass type III membrane protein</topology>
    </subcellularLocation>
    <subcellularLocation>
        <location evidence="5">Preautophagosomal structure membrane</location>
        <topology evidence="5">Single-pass type III membrane protein</topology>
    </subcellularLocation>
</comment>
<keyword evidence="11" id="KW-0732">Signal</keyword>
<evidence type="ECO:0000256" key="7">
    <source>
        <dbReference type="ARBA" id="ARBA00073038"/>
    </source>
</evidence>
<dbReference type="InterPro" id="IPR002044">
    <property type="entry name" value="CBM20"/>
</dbReference>
<evidence type="ECO:0000256" key="4">
    <source>
        <dbReference type="ARBA" id="ARBA00053886"/>
    </source>
</evidence>
<dbReference type="GO" id="GO:2001069">
    <property type="term" value="F:glycogen binding"/>
    <property type="evidence" value="ECO:0007669"/>
    <property type="project" value="InterPro"/>
</dbReference>
<dbReference type="GO" id="GO:0005789">
    <property type="term" value="C:endoplasmic reticulum membrane"/>
    <property type="evidence" value="ECO:0007669"/>
    <property type="project" value="UniProtKB-SubCell"/>
</dbReference>
<feature type="region of interest" description="Disordered" evidence="10">
    <location>
        <begin position="371"/>
        <end position="405"/>
    </location>
</feature>
<feature type="region of interest" description="Disordered" evidence="10">
    <location>
        <begin position="440"/>
        <end position="508"/>
    </location>
</feature>
<feature type="compositionally biased region" description="Basic and acidic residues" evidence="10">
    <location>
        <begin position="494"/>
        <end position="503"/>
    </location>
</feature>
<evidence type="ECO:0000256" key="3">
    <source>
        <dbReference type="ARBA" id="ARBA00024012"/>
    </source>
</evidence>
<organism evidence="13 14">
    <name type="scientific">Eschrichtius robustus</name>
    <name type="common">California gray whale</name>
    <name type="synonym">Eschrichtius gibbosus</name>
    <dbReference type="NCBI Taxonomy" id="9764"/>
    <lineage>
        <taxon>Eukaryota</taxon>
        <taxon>Metazoa</taxon>
        <taxon>Chordata</taxon>
        <taxon>Craniata</taxon>
        <taxon>Vertebrata</taxon>
        <taxon>Euteleostomi</taxon>
        <taxon>Mammalia</taxon>
        <taxon>Eutheria</taxon>
        <taxon>Laurasiatheria</taxon>
        <taxon>Artiodactyla</taxon>
        <taxon>Whippomorpha</taxon>
        <taxon>Cetacea</taxon>
        <taxon>Mysticeti</taxon>
        <taxon>Eschrichtiidae</taxon>
        <taxon>Eschrichtius</taxon>
    </lineage>
</organism>